<comment type="caution">
    <text evidence="2">The sequence shown here is derived from an EMBL/GenBank/DDBJ whole genome shotgun (WGS) entry which is preliminary data.</text>
</comment>
<sequence length="479" mass="56149">MRDARLDRKASTWLTRSTNEMAAVANLLTAVKIRAEHALVSDLSHLTQKIKKHEESTAHKNASLDLSVLGRTEIRQQLSSAFGQNFERRKDNARKNHYVLSKIIDHIIIIIIIIIIVIVIRLILRRTAGYTLLDRKRNEEILEQLEVESVEEKITRYKFNWLDHIRKIVYTSYQIHKIIYLSYQVRKIIYMSYQVRKITYTSYQVRKIIYMSYEVRKITYTSYQVRKIIYMSYQVRKITYTSYQSLMLAGNEFQSLGRAIVKEDEYEDVRWDGIVSIVSWRERVFRLWWEERLTVHGNIQLLRINTIDALFYSYGQVLLDTIDALFYSYGQVLLDTIDALFYSYGQVLLDTIDALFYSYGQVLLDTIDALFYSYGQVLLDTIDALFYSYGQVLLDTIDALFYSYGQVLLDTIDALFYSYGQVLLDTIDALFYSYGQVLLDTIDALFYSYGQVLLANPEDELQYTIHNLNTIAEDSNIGI</sequence>
<organism evidence="2 3">
    <name type="scientific">Periplaneta americana</name>
    <name type="common">American cockroach</name>
    <name type="synonym">Blatta americana</name>
    <dbReference type="NCBI Taxonomy" id="6978"/>
    <lineage>
        <taxon>Eukaryota</taxon>
        <taxon>Metazoa</taxon>
        <taxon>Ecdysozoa</taxon>
        <taxon>Arthropoda</taxon>
        <taxon>Hexapoda</taxon>
        <taxon>Insecta</taxon>
        <taxon>Pterygota</taxon>
        <taxon>Neoptera</taxon>
        <taxon>Polyneoptera</taxon>
        <taxon>Dictyoptera</taxon>
        <taxon>Blattodea</taxon>
        <taxon>Blattoidea</taxon>
        <taxon>Blattidae</taxon>
        <taxon>Blattinae</taxon>
        <taxon>Periplaneta</taxon>
    </lineage>
</organism>
<evidence type="ECO:0000313" key="2">
    <source>
        <dbReference type="EMBL" id="KAJ4443690.1"/>
    </source>
</evidence>
<keyword evidence="1" id="KW-0472">Membrane</keyword>
<protein>
    <recommendedName>
        <fullName evidence="4">Plasma membrane fusion protein PRM1</fullName>
    </recommendedName>
</protein>
<evidence type="ECO:0008006" key="4">
    <source>
        <dbReference type="Google" id="ProtNLM"/>
    </source>
</evidence>
<evidence type="ECO:0000313" key="3">
    <source>
        <dbReference type="Proteomes" id="UP001148838"/>
    </source>
</evidence>
<evidence type="ECO:0000256" key="1">
    <source>
        <dbReference type="SAM" id="Phobius"/>
    </source>
</evidence>
<keyword evidence="1" id="KW-0812">Transmembrane</keyword>
<keyword evidence="1" id="KW-1133">Transmembrane helix</keyword>
<keyword evidence="3" id="KW-1185">Reference proteome</keyword>
<dbReference type="Proteomes" id="UP001148838">
    <property type="component" value="Unassembled WGS sequence"/>
</dbReference>
<name>A0ABQ8TCY7_PERAM</name>
<reference evidence="2 3" key="1">
    <citation type="journal article" date="2022" name="Allergy">
        <title>Genome assembly and annotation of Periplaneta americana reveal a comprehensive cockroach allergen profile.</title>
        <authorList>
            <person name="Wang L."/>
            <person name="Xiong Q."/>
            <person name="Saelim N."/>
            <person name="Wang L."/>
            <person name="Nong W."/>
            <person name="Wan A.T."/>
            <person name="Shi M."/>
            <person name="Liu X."/>
            <person name="Cao Q."/>
            <person name="Hui J.H.L."/>
            <person name="Sookrung N."/>
            <person name="Leung T.F."/>
            <person name="Tungtrongchitr A."/>
            <person name="Tsui S.K.W."/>
        </authorList>
    </citation>
    <scope>NUCLEOTIDE SEQUENCE [LARGE SCALE GENOMIC DNA]</scope>
    <source>
        <strain evidence="2">PWHHKU_190912</strain>
    </source>
</reference>
<dbReference type="EMBL" id="JAJSOF020000013">
    <property type="protein sequence ID" value="KAJ4443690.1"/>
    <property type="molecule type" value="Genomic_DNA"/>
</dbReference>
<accession>A0ABQ8TCY7</accession>
<gene>
    <name evidence="2" type="ORF">ANN_05365</name>
</gene>
<proteinExistence type="predicted"/>
<feature type="transmembrane region" description="Helical" evidence="1">
    <location>
        <begin position="103"/>
        <end position="124"/>
    </location>
</feature>